<dbReference type="PROSITE" id="PS50062">
    <property type="entry name" value="BCL2_FAMILY"/>
    <property type="match status" value="1"/>
</dbReference>
<dbReference type="InterPro" id="IPR046371">
    <property type="entry name" value="Bcl-2_BH1-3"/>
</dbReference>
<name>A0ABY7DGP5_MYAAR</name>
<evidence type="ECO:0000259" key="4">
    <source>
        <dbReference type="SMART" id="SM00337"/>
    </source>
</evidence>
<comment type="similarity">
    <text evidence="1">Belongs to the Bcl-2 family.</text>
</comment>
<reference evidence="5" key="1">
    <citation type="submission" date="2022-11" db="EMBL/GenBank/DDBJ databases">
        <title>Centuries of genome instability and evolution in soft-shell clam transmissible cancer (bioRxiv).</title>
        <authorList>
            <person name="Hart S.F.M."/>
            <person name="Yonemitsu M.A."/>
            <person name="Giersch R.M."/>
            <person name="Beal B.F."/>
            <person name="Arriagada G."/>
            <person name="Davis B.W."/>
            <person name="Ostrander E.A."/>
            <person name="Goff S.P."/>
            <person name="Metzger M.J."/>
        </authorList>
    </citation>
    <scope>NUCLEOTIDE SEQUENCE</scope>
    <source>
        <strain evidence="5">MELC-2E11</strain>
        <tissue evidence="5">Siphon/mantle</tissue>
    </source>
</reference>
<gene>
    <name evidence="5" type="ORF">MAR_028836</name>
</gene>
<dbReference type="InterPro" id="IPR036834">
    <property type="entry name" value="Bcl-2-like_sf"/>
</dbReference>
<proteinExistence type="inferred from homology"/>
<feature type="domain" description="Bcl-2 Bcl-2 homology region 1-3" evidence="4">
    <location>
        <begin position="33"/>
        <end position="134"/>
    </location>
</feature>
<accession>A0ABY7DGP5</accession>
<dbReference type="Proteomes" id="UP001164746">
    <property type="component" value="Chromosome 2"/>
</dbReference>
<dbReference type="EMBL" id="CP111013">
    <property type="protein sequence ID" value="WAQ96146.1"/>
    <property type="molecule type" value="Genomic_DNA"/>
</dbReference>
<dbReference type="InterPro" id="IPR026298">
    <property type="entry name" value="Bcl-2_fam"/>
</dbReference>
<evidence type="ECO:0000313" key="5">
    <source>
        <dbReference type="EMBL" id="WAQ96146.1"/>
    </source>
</evidence>
<dbReference type="Pfam" id="PF00452">
    <property type="entry name" value="Bcl-2"/>
    <property type="match status" value="1"/>
</dbReference>
<dbReference type="InterPro" id="IPR002475">
    <property type="entry name" value="Bcl2-like"/>
</dbReference>
<feature type="region of interest" description="Disordered" evidence="3">
    <location>
        <begin position="154"/>
        <end position="174"/>
    </location>
</feature>
<evidence type="ECO:0000256" key="2">
    <source>
        <dbReference type="ARBA" id="ARBA00022703"/>
    </source>
</evidence>
<organism evidence="5 6">
    <name type="scientific">Mya arenaria</name>
    <name type="common">Soft-shell clam</name>
    <dbReference type="NCBI Taxonomy" id="6604"/>
    <lineage>
        <taxon>Eukaryota</taxon>
        <taxon>Metazoa</taxon>
        <taxon>Spiralia</taxon>
        <taxon>Lophotrochozoa</taxon>
        <taxon>Mollusca</taxon>
        <taxon>Bivalvia</taxon>
        <taxon>Autobranchia</taxon>
        <taxon>Heteroconchia</taxon>
        <taxon>Euheterodonta</taxon>
        <taxon>Imparidentia</taxon>
        <taxon>Neoheterodontei</taxon>
        <taxon>Myida</taxon>
        <taxon>Myoidea</taxon>
        <taxon>Myidae</taxon>
        <taxon>Mya</taxon>
    </lineage>
</organism>
<keyword evidence="6" id="KW-1185">Reference proteome</keyword>
<dbReference type="Gene3D" id="1.10.437.10">
    <property type="entry name" value="Blc2-like"/>
    <property type="match status" value="1"/>
</dbReference>
<evidence type="ECO:0000256" key="3">
    <source>
        <dbReference type="SAM" id="MobiDB-lite"/>
    </source>
</evidence>
<dbReference type="SUPFAM" id="SSF56854">
    <property type="entry name" value="Bcl-2 inhibitors of programmed cell death"/>
    <property type="match status" value="1"/>
</dbReference>
<dbReference type="PANTHER" id="PTHR11256">
    <property type="entry name" value="BCL-2 RELATED"/>
    <property type="match status" value="1"/>
</dbReference>
<sequence>MTCCHACKEAKMYAVSEEKTSDASFLTKEIKLMRELCDKFENSAVVERQLGITINIQPEKHKASLQVYLLQAADKLFENQTNWEGILSLLILSGSLAKLCAEEGQTADVEIIQRITCWFINDKLRQWIITIGGWEKCVAWAEKYDSAEEYGKKLNESTPQGTKSAKGHEKATSKVSMKQVRHLKALKSLEDFFGRPGDFPDFILILFNTLLCIPRPLKPLPRPRDNDFEGDFEIPRPIFFNRLAAFAAVDPLPIKPLPIPRLNGRPLPTPFGLPTLPRCFITLCKCGIKFFGLFKDPGGLPLFRTGVSLGGGGVAEPLDESVAT</sequence>
<evidence type="ECO:0000256" key="1">
    <source>
        <dbReference type="ARBA" id="ARBA00009458"/>
    </source>
</evidence>
<protein>
    <recommendedName>
        <fullName evidence="4">Bcl-2 Bcl-2 homology region 1-3 domain-containing protein</fullName>
    </recommendedName>
</protein>
<keyword evidence="2" id="KW-0053">Apoptosis</keyword>
<evidence type="ECO:0000313" key="6">
    <source>
        <dbReference type="Proteomes" id="UP001164746"/>
    </source>
</evidence>
<dbReference type="SMART" id="SM00337">
    <property type="entry name" value="BCL"/>
    <property type="match status" value="1"/>
</dbReference>